<dbReference type="GO" id="GO:0016020">
    <property type="term" value="C:membrane"/>
    <property type="evidence" value="ECO:0007669"/>
    <property type="project" value="UniProtKB-SubCell"/>
</dbReference>
<keyword evidence="9" id="KW-0282">Flagellum</keyword>
<dbReference type="AlphaFoldDB" id="A0AAW1C9A3"/>
<feature type="domain" description="DM10" evidence="18">
    <location>
        <begin position="538"/>
        <end position="658"/>
    </location>
</feature>
<keyword evidence="15" id="KW-0862">Zinc</keyword>
<keyword evidence="14" id="KW-0966">Cell projection</keyword>
<name>A0AAW1C9A3_CROAD</name>
<comment type="similarity">
    <text evidence="3">Belongs to the ADIPOR family.</text>
</comment>
<feature type="transmembrane region" description="Helical" evidence="16">
    <location>
        <begin position="108"/>
        <end position="130"/>
    </location>
</feature>
<dbReference type="InterPro" id="IPR040193">
    <property type="entry name" value="EFHC1/EFHC2/EFHB"/>
</dbReference>
<gene>
    <name evidence="19" type="ORF">NXF25_002234</name>
</gene>
<evidence type="ECO:0000256" key="7">
    <source>
        <dbReference type="ARBA" id="ARBA00022737"/>
    </source>
</evidence>
<feature type="transmembrane region" description="Helical" evidence="16">
    <location>
        <begin position="175"/>
        <end position="197"/>
    </location>
</feature>
<dbReference type="GO" id="GO:0060285">
    <property type="term" value="P:cilium-dependent cell motility"/>
    <property type="evidence" value="ECO:0007669"/>
    <property type="project" value="TreeGrafter"/>
</dbReference>
<dbReference type="Gene3D" id="1.10.238.10">
    <property type="entry name" value="EF-hand"/>
    <property type="match status" value="1"/>
</dbReference>
<evidence type="ECO:0000313" key="19">
    <source>
        <dbReference type="EMBL" id="KAK9411059.1"/>
    </source>
</evidence>
<dbReference type="InterPro" id="IPR011992">
    <property type="entry name" value="EF-hand-dom_pair"/>
</dbReference>
<evidence type="ECO:0000256" key="16">
    <source>
        <dbReference type="SAM" id="Phobius"/>
    </source>
</evidence>
<keyword evidence="5 16" id="KW-0812">Transmembrane</keyword>
<dbReference type="Pfam" id="PF06565">
    <property type="entry name" value="DM10_dom"/>
    <property type="match status" value="3"/>
</dbReference>
<dbReference type="SUPFAM" id="SSF47473">
    <property type="entry name" value="EF-hand"/>
    <property type="match status" value="1"/>
</dbReference>
<evidence type="ECO:0000256" key="5">
    <source>
        <dbReference type="ARBA" id="ARBA00022692"/>
    </source>
</evidence>
<feature type="domain" description="EF-hand" evidence="17">
    <location>
        <begin position="874"/>
        <end position="909"/>
    </location>
</feature>
<dbReference type="GO" id="GO:0005509">
    <property type="term" value="F:calcium ion binding"/>
    <property type="evidence" value="ECO:0007669"/>
    <property type="project" value="InterPro"/>
</dbReference>
<keyword evidence="7" id="KW-0677">Repeat</keyword>
<dbReference type="GO" id="GO:0000281">
    <property type="term" value="P:mitotic cytokinesis"/>
    <property type="evidence" value="ECO:0007669"/>
    <property type="project" value="TreeGrafter"/>
</dbReference>
<dbReference type="FunFam" id="2.30.29.170:FF:000001">
    <property type="entry name" value="EF-hand domain containing 1"/>
    <property type="match status" value="1"/>
</dbReference>
<dbReference type="SMART" id="SM00676">
    <property type="entry name" value="DM10"/>
    <property type="match status" value="3"/>
</dbReference>
<keyword evidence="11" id="KW-0969">Cilium</keyword>
<dbReference type="GO" id="GO:0007052">
    <property type="term" value="P:mitotic spindle organization"/>
    <property type="evidence" value="ECO:0007669"/>
    <property type="project" value="TreeGrafter"/>
</dbReference>
<feature type="binding site" evidence="15">
    <location>
        <position position="128"/>
    </location>
    <ligand>
        <name>Zn(2+)</name>
        <dbReference type="ChEBI" id="CHEBI:29105"/>
    </ligand>
</feature>
<evidence type="ECO:0000256" key="13">
    <source>
        <dbReference type="ARBA" id="ARBA00023212"/>
    </source>
</evidence>
<feature type="transmembrane region" description="Helical" evidence="16">
    <location>
        <begin position="142"/>
        <end position="163"/>
    </location>
</feature>
<accession>A0AAW1C9A3</accession>
<dbReference type="PANTHER" id="PTHR12086:SF9">
    <property type="entry name" value="EF-HAND DOMAIN-CONTAINING PROTEIN 1"/>
    <property type="match status" value="1"/>
</dbReference>
<comment type="subcellular location">
    <subcellularLocation>
        <location evidence="2">Cytoplasm</location>
        <location evidence="2">Cytoskeleton</location>
        <location evidence="2">Flagellum axoneme</location>
    </subcellularLocation>
    <subcellularLocation>
        <location evidence="1">Membrane</location>
        <topology evidence="1">Multi-pass membrane protein</topology>
    </subcellularLocation>
</comment>
<dbReference type="PROSITE" id="PS00018">
    <property type="entry name" value="EF_HAND_1"/>
    <property type="match status" value="1"/>
</dbReference>
<sequence length="940" mass="108320">MTAILERISTLSISGQQLRRLPQLLEEGFPKMPCTVKESDVPQLFREPYIQAGYRPIGQDWRYYFLSLFQKHNEVVNVWTHLLAALAVLLRFNVFAEAEGLSLEIRSLPLFIFVLSSVTYLTCSLLAHLLQSKSEISHYSFYFVDYVGVSIYQYGSALAHFYYSSDQAWYDKFWLFFLPAAAFCGWLSCAGCCYAKYRYRRPYPIMRKVCQVIPAGLAFILDISPVAHRVVMCHLEGCEELAACLALVKDDTTGWGASSQTQPRADEEQHLNLSTELSASLPAVADPSLAKPFAARPTIMSLQPVQGLPLVPGSSFRDPTKTAFHRTQTLDFKNGFAFKKLPTVGIGGNRLYVNQLSQAELDELSNKRPTLTYGEPKQAPPSDFIPAHVAFDKKVLKFDGYFQEDVPMSTEEHFRIRQVGIYYYLEDDSMSVMEPIVENSGIPQGKFIKRQRLPKNDRGDHYHWKDLNRGINITIYGKTFRIVNCDQFTQTFLESQGIELNPPEQMIFDPYIELRKMPPRMYVTPSDFDQLKQFLAFDKKVLRFYAIWDDTWNMFGESRRFIIHYYLADDTVEVREVHERNDGRDPFPVLIRRQRLPKTFVEKKENFPTCVLEISDQEVLEWFTAKDFAVGKPTTLLGRTFFIYDCDEFTRQFYQDKFGITDFQPVDVKKPLPEEIRQIIPPYNGYGFLEDSLQNCFSLIPQPPKKNIIKMLENDHKILRYAVRMESTNPDDSKRHFVLSYCLATDMISIYEPPVRNSGIIGGKYLGKTRIPKPGSSTDDPVYYEPADLTIGAMIEVFGHRFIIVDADNYVLNYMESNLESFPASVVQSMRDHFAPRKAAIEELKRLASNEPDPQELAAVLEQIQEHMRRHNYLPDSSMQEAFLQQDKNGSGLLNKAEFFALCDHFKIPTDDPIFQKLIKICSHGENQIRYPDFLRAFQC</sequence>
<organism evidence="19 20">
    <name type="scientific">Crotalus adamanteus</name>
    <name type="common">Eastern diamondback rattlesnake</name>
    <dbReference type="NCBI Taxonomy" id="8729"/>
    <lineage>
        <taxon>Eukaryota</taxon>
        <taxon>Metazoa</taxon>
        <taxon>Chordata</taxon>
        <taxon>Craniata</taxon>
        <taxon>Vertebrata</taxon>
        <taxon>Euteleostomi</taxon>
        <taxon>Lepidosauria</taxon>
        <taxon>Squamata</taxon>
        <taxon>Bifurcata</taxon>
        <taxon>Unidentata</taxon>
        <taxon>Episquamata</taxon>
        <taxon>Toxicofera</taxon>
        <taxon>Serpentes</taxon>
        <taxon>Colubroidea</taxon>
        <taxon>Viperidae</taxon>
        <taxon>Crotalinae</taxon>
        <taxon>Crotalus</taxon>
    </lineage>
</organism>
<keyword evidence="13" id="KW-0206">Cytoskeleton</keyword>
<proteinExistence type="inferred from homology"/>
<evidence type="ECO:0000256" key="15">
    <source>
        <dbReference type="PIRSR" id="PIRSR604254-1"/>
    </source>
</evidence>
<keyword evidence="8" id="KW-0106">Calcium</keyword>
<evidence type="ECO:0000256" key="2">
    <source>
        <dbReference type="ARBA" id="ARBA00004611"/>
    </source>
</evidence>
<evidence type="ECO:0000256" key="3">
    <source>
        <dbReference type="ARBA" id="ARBA00007018"/>
    </source>
</evidence>
<evidence type="ECO:0000256" key="14">
    <source>
        <dbReference type="ARBA" id="ARBA00023273"/>
    </source>
</evidence>
<evidence type="ECO:0000313" key="20">
    <source>
        <dbReference type="Proteomes" id="UP001474421"/>
    </source>
</evidence>
<keyword evidence="10 16" id="KW-1133">Transmembrane helix</keyword>
<keyword evidence="20" id="KW-1185">Reference proteome</keyword>
<feature type="domain" description="DM10" evidence="18">
    <location>
        <begin position="392"/>
        <end position="497"/>
    </location>
</feature>
<evidence type="ECO:0000256" key="8">
    <source>
        <dbReference type="ARBA" id="ARBA00022837"/>
    </source>
</evidence>
<dbReference type="EMBL" id="JAOTOJ010000001">
    <property type="protein sequence ID" value="KAK9411059.1"/>
    <property type="molecule type" value="Genomic_DNA"/>
</dbReference>
<evidence type="ECO:0000256" key="9">
    <source>
        <dbReference type="ARBA" id="ARBA00022846"/>
    </source>
</evidence>
<dbReference type="PANTHER" id="PTHR12086">
    <property type="entry name" value="EF-HAND DOMAIN C-TERMINAL CONTAINING PROTEIN"/>
    <property type="match status" value="1"/>
</dbReference>
<keyword evidence="4" id="KW-0963">Cytoplasm</keyword>
<dbReference type="FunFam" id="2.30.29.170:FF:000002">
    <property type="entry name" value="EF-hand domain (C-terminal) containing 1"/>
    <property type="match status" value="1"/>
</dbReference>
<dbReference type="InterPro" id="IPR006602">
    <property type="entry name" value="DM10_dom"/>
</dbReference>
<dbReference type="GO" id="GO:0005930">
    <property type="term" value="C:axoneme"/>
    <property type="evidence" value="ECO:0007669"/>
    <property type="project" value="TreeGrafter"/>
</dbReference>
<evidence type="ECO:0000259" key="17">
    <source>
        <dbReference type="PROSITE" id="PS50222"/>
    </source>
</evidence>
<evidence type="ECO:0000256" key="11">
    <source>
        <dbReference type="ARBA" id="ARBA00023069"/>
    </source>
</evidence>
<evidence type="ECO:0000256" key="6">
    <source>
        <dbReference type="ARBA" id="ARBA00022723"/>
    </source>
</evidence>
<dbReference type="PROSITE" id="PS51336">
    <property type="entry name" value="DM10"/>
    <property type="match status" value="3"/>
</dbReference>
<dbReference type="InterPro" id="IPR018247">
    <property type="entry name" value="EF_Hand_1_Ca_BS"/>
</dbReference>
<evidence type="ECO:0000256" key="4">
    <source>
        <dbReference type="ARBA" id="ARBA00022490"/>
    </source>
</evidence>
<dbReference type="FunFam" id="2.30.29.170:FF:000003">
    <property type="entry name" value="EF-hand domain (C-terminal) containing 1"/>
    <property type="match status" value="1"/>
</dbReference>
<feature type="transmembrane region" description="Helical" evidence="16">
    <location>
        <begin position="209"/>
        <end position="227"/>
    </location>
</feature>
<evidence type="ECO:0000256" key="1">
    <source>
        <dbReference type="ARBA" id="ARBA00004141"/>
    </source>
</evidence>
<dbReference type="GO" id="GO:0043014">
    <property type="term" value="F:alpha-tubulin binding"/>
    <property type="evidence" value="ECO:0007669"/>
    <property type="project" value="TreeGrafter"/>
</dbReference>
<dbReference type="Proteomes" id="UP001474421">
    <property type="component" value="Unassembled WGS sequence"/>
</dbReference>
<dbReference type="Gene3D" id="2.30.29.170">
    <property type="match status" value="3"/>
</dbReference>
<dbReference type="InterPro" id="IPR004254">
    <property type="entry name" value="AdipoR/HlyIII-related"/>
</dbReference>
<protein>
    <submittedName>
        <fullName evidence="19">EF-hand domain-containing protein 1</fullName>
    </submittedName>
</protein>
<reference evidence="19 20" key="1">
    <citation type="journal article" date="2024" name="Proc. Natl. Acad. Sci. U.S.A.">
        <title>The genetic regulatory architecture and epigenomic basis for age-related changes in rattlesnake venom.</title>
        <authorList>
            <person name="Hogan M.P."/>
            <person name="Holding M.L."/>
            <person name="Nystrom G.S."/>
            <person name="Colston T.J."/>
            <person name="Bartlett D.A."/>
            <person name="Mason A.J."/>
            <person name="Ellsworth S.A."/>
            <person name="Rautsaw R.M."/>
            <person name="Lawrence K.C."/>
            <person name="Strickland J.L."/>
            <person name="He B."/>
            <person name="Fraser P."/>
            <person name="Margres M.J."/>
            <person name="Gilbert D.M."/>
            <person name="Gibbs H.L."/>
            <person name="Parkinson C.L."/>
            <person name="Rokyta D.R."/>
        </authorList>
    </citation>
    <scope>NUCLEOTIDE SEQUENCE [LARGE SCALE GENOMIC DNA]</scope>
    <source>
        <strain evidence="19">DRR0105</strain>
    </source>
</reference>
<evidence type="ECO:0000256" key="12">
    <source>
        <dbReference type="ARBA" id="ARBA00023136"/>
    </source>
</evidence>
<comment type="caution">
    <text evidence="19">The sequence shown here is derived from an EMBL/GenBank/DDBJ whole genome shotgun (WGS) entry which is preliminary data.</text>
</comment>
<dbReference type="Pfam" id="PF03006">
    <property type="entry name" value="HlyIII"/>
    <property type="match status" value="1"/>
</dbReference>
<feature type="transmembrane region" description="Helical" evidence="16">
    <location>
        <begin position="75"/>
        <end position="96"/>
    </location>
</feature>
<keyword evidence="12 16" id="KW-0472">Membrane</keyword>
<dbReference type="PROSITE" id="PS50222">
    <property type="entry name" value="EF_HAND_2"/>
    <property type="match status" value="1"/>
</dbReference>
<evidence type="ECO:0000256" key="10">
    <source>
        <dbReference type="ARBA" id="ARBA00022989"/>
    </source>
</evidence>
<dbReference type="GO" id="GO:0072686">
    <property type="term" value="C:mitotic spindle"/>
    <property type="evidence" value="ECO:0007669"/>
    <property type="project" value="TreeGrafter"/>
</dbReference>
<evidence type="ECO:0000259" key="18">
    <source>
        <dbReference type="PROSITE" id="PS51336"/>
    </source>
</evidence>
<keyword evidence="6 15" id="KW-0479">Metal-binding</keyword>
<feature type="domain" description="DM10" evidence="18">
    <location>
        <begin position="715"/>
        <end position="819"/>
    </location>
</feature>
<dbReference type="InterPro" id="IPR002048">
    <property type="entry name" value="EF_hand_dom"/>
</dbReference>